<proteinExistence type="predicted"/>
<dbReference type="OrthoDB" id="3231004at2759"/>
<evidence type="ECO:0000313" key="2">
    <source>
        <dbReference type="EMBL" id="KAE8400807.1"/>
    </source>
</evidence>
<accession>A0A5N7D3W3</accession>
<dbReference type="RefSeq" id="XP_031938126.1">
    <property type="nucleotide sequence ID" value="XM_032087894.1"/>
</dbReference>
<evidence type="ECO:0000256" key="1">
    <source>
        <dbReference type="SAM" id="MobiDB-lite"/>
    </source>
</evidence>
<organism evidence="2 3">
    <name type="scientific">Aspergillus pseudonomiae</name>
    <dbReference type="NCBI Taxonomy" id="1506151"/>
    <lineage>
        <taxon>Eukaryota</taxon>
        <taxon>Fungi</taxon>
        <taxon>Dikarya</taxon>
        <taxon>Ascomycota</taxon>
        <taxon>Pezizomycotina</taxon>
        <taxon>Eurotiomycetes</taxon>
        <taxon>Eurotiomycetidae</taxon>
        <taxon>Eurotiales</taxon>
        <taxon>Aspergillaceae</taxon>
        <taxon>Aspergillus</taxon>
        <taxon>Aspergillus subgen. Circumdati</taxon>
    </lineage>
</organism>
<sequence>MKDADINFLVSVKVINQTVTDNSLTKFDPIPKLDTTDAVKFTRIYGDSFISGFQEGGEFHALVSIKVRNNQSRTVKDSSKKGSTKAQGKSGSQAKSSSKVDEEGQKVKPDGDDEDIGGGNAQVKEERRVIFKQNETTISVTWSREGQNLKDPEGDWNIENLRKAALRFPSLVAKTPVCTHAVLTKYSSLRSYHVATIGSDNKTGSPLTYENAEVYTSILQDAFMDYKSLYRRIRILEQNVDAGVKKLAKSKLEGVSTYQPKPQGGAKKGPSFVSKPYEPTLMALEEARTMILISTNYIIKEIDKIIAKPEQAVAEPPTPLPCQYPLIFKQ</sequence>
<keyword evidence="3" id="KW-1185">Reference proteome</keyword>
<dbReference type="GeneID" id="43672585"/>
<dbReference type="Proteomes" id="UP000325579">
    <property type="component" value="Unassembled WGS sequence"/>
</dbReference>
<evidence type="ECO:0000313" key="3">
    <source>
        <dbReference type="Proteomes" id="UP000325579"/>
    </source>
</evidence>
<feature type="region of interest" description="Disordered" evidence="1">
    <location>
        <begin position="70"/>
        <end position="126"/>
    </location>
</feature>
<dbReference type="EMBL" id="ML736810">
    <property type="protein sequence ID" value="KAE8400807.1"/>
    <property type="molecule type" value="Genomic_DNA"/>
</dbReference>
<reference evidence="2 3" key="1">
    <citation type="submission" date="2019-04" db="EMBL/GenBank/DDBJ databases">
        <authorList>
            <consortium name="DOE Joint Genome Institute"/>
            <person name="Mondo S."/>
            <person name="Kjaerbolling I."/>
            <person name="Vesth T."/>
            <person name="Frisvad J.C."/>
            <person name="Nybo J.L."/>
            <person name="Theobald S."/>
            <person name="Kildgaard S."/>
            <person name="Isbrandt T."/>
            <person name="Kuo A."/>
            <person name="Sato A."/>
            <person name="Lyhne E.K."/>
            <person name="Kogle M.E."/>
            <person name="Wiebenga A."/>
            <person name="Kun R.S."/>
            <person name="Lubbers R.J."/>
            <person name="Makela M.R."/>
            <person name="Barry K."/>
            <person name="Chovatia M."/>
            <person name="Clum A."/>
            <person name="Daum C."/>
            <person name="Haridas S."/>
            <person name="He G."/>
            <person name="LaButti K."/>
            <person name="Lipzen A."/>
            <person name="Riley R."/>
            <person name="Salamov A."/>
            <person name="Simmons B.A."/>
            <person name="Magnuson J.K."/>
            <person name="Henrissat B."/>
            <person name="Mortensen U.H."/>
            <person name="Larsen T.O."/>
            <person name="Devries R.P."/>
            <person name="Grigoriev I.V."/>
            <person name="Machida M."/>
            <person name="Baker S.E."/>
            <person name="Andersen M.R."/>
            <person name="Cantor M.N."/>
            <person name="Hua S.X."/>
        </authorList>
    </citation>
    <scope>NUCLEOTIDE SEQUENCE [LARGE SCALE GENOMIC DNA]</scope>
    <source>
        <strain evidence="2 3">CBS 119388</strain>
    </source>
</reference>
<dbReference type="AlphaFoldDB" id="A0A5N7D3W3"/>
<feature type="compositionally biased region" description="Basic and acidic residues" evidence="1">
    <location>
        <begin position="98"/>
        <end position="110"/>
    </location>
</feature>
<name>A0A5N7D3W3_9EURO</name>
<protein>
    <submittedName>
        <fullName evidence="2">Uncharacterized protein</fullName>
    </submittedName>
</protein>
<gene>
    <name evidence="2" type="ORF">BDV37DRAFT_286304</name>
</gene>
<feature type="compositionally biased region" description="Low complexity" evidence="1">
    <location>
        <begin position="85"/>
        <end position="97"/>
    </location>
</feature>